<feature type="transmembrane region" description="Helical" evidence="8">
    <location>
        <begin position="371"/>
        <end position="389"/>
    </location>
</feature>
<sequence length="1145" mass="125483">MMEKACYPAVDSPKVIMPWRSMECIGVLIALFLLSGCIFPLVDRDGSLDASEMAKLRLLGMPIYLISLGLLARNQAELLLAIRRSLPFAILLLLPLVSVLWSSSPALTLQRGIALILSVSLAYLLAILFTPRQLLLLTVVVLGAGMVFSLLMAAAWPSRAFTVGESSLRGVFDNKNTLGWNAAIATFACSMMAVDRRAGLRIVSIPLLCASLVCLVASQSMTAMTSLASAVVATVFFLALSKTRDLGRATLVLVCLQLVALVLIGLSELLVPLLEAMGKDATLTGRVPLWREVDHAIGRRLLFGYGYQAFWADSNADGWYVRAAAGWPAPHAHNGFRDVLLGLGLLGFIPLVWTIARALRQGATLVCDAPEEGWLWLNVLVIMFLVMNLTETIILTQNSILFVLFATAVVTFAIRFPTEARDLTSGLRLLRRRLAMIVAVMVVLMAASIVLISGLKPTYHAASRLMIHKPLATALSTGDAGNTAPLNVTSETERLLSRSVTERIIRDLRLDERPEFNPALRQASVIDEIRATLRGLVSSDKPSQPAEDSIEPIIQAYYKALSVWRDGQSDVVQIGFTASDPELAAAVPNRLISIYLEERKDSIRGSLDTAEAWIGQRIAEQQDRARAARDAADTYQQTMGVVQNDDDQSEQVKAIVELSDRQTKIGQSRADIKDTIAALEAARDPSLAAQSKSVPDSIGVMQSDLRAQQQDLARLLDIYGNDAAAVVDLRARIDRSRTDLGAAVDRYLQSMRAKLSTLDDEDRTVRSALASAYEQRSRSSLAQTELGRLQRIADREQTALDKLEEQRRGLAGQAMLPGTELEVLSPAAVPLAPQGRSRLFYLIGAFFASISVAVTAAFVVEMMDRTVRSFDQITGMARIVPAGFVPHLRRKDRRDPSRLFGQTQIGMFDEAIRTVMISLKQANGGKLPNSIAVTSAHSGEGKSLVAGSLAIELAANGTPVLLVDSDIRRGHLDTLFRSGLKQGLNEFLSGQAGLEDVVHHHPSGIDFIPAGNPRLQRRMRMTDVAEIIEMARARGQIVIFDSAPVLASADTMHLTALTERTLMVVQWAKTSRRAAEFCLHQLRSARNADIVVAINNVKPKRHAKYNFRDSELYARSLMTYQNFETSPIAAWFTLRWLHPYLGMQK</sequence>
<protein>
    <submittedName>
        <fullName evidence="10">Uncharacterized protein involved in exopolysaccharide biosynthesis/Mrp family chromosome partitioning ATPase/O-antigen ligase</fullName>
    </submittedName>
</protein>
<evidence type="ECO:0000256" key="3">
    <source>
        <dbReference type="ARBA" id="ARBA00022741"/>
    </source>
</evidence>
<feature type="transmembrane region" description="Helical" evidence="8">
    <location>
        <begin position="339"/>
        <end position="359"/>
    </location>
</feature>
<dbReference type="CDD" id="cd05387">
    <property type="entry name" value="BY-kinase"/>
    <property type="match status" value="1"/>
</dbReference>
<dbReference type="InterPro" id="IPR005702">
    <property type="entry name" value="Wzc-like_C"/>
</dbReference>
<comment type="subcellular location">
    <subcellularLocation>
        <location evidence="1">Membrane</location>
        <topology evidence="1">Multi-pass membrane protein</topology>
    </subcellularLocation>
</comment>
<evidence type="ECO:0000256" key="7">
    <source>
        <dbReference type="SAM" id="Coils"/>
    </source>
</evidence>
<feature type="domain" description="O-antigen ligase-related" evidence="9">
    <location>
        <begin position="209"/>
        <end position="350"/>
    </location>
</feature>
<dbReference type="Pfam" id="PF04932">
    <property type="entry name" value="Wzy_C"/>
    <property type="match status" value="1"/>
</dbReference>
<evidence type="ECO:0000256" key="2">
    <source>
        <dbReference type="ARBA" id="ARBA00022692"/>
    </source>
</evidence>
<evidence type="ECO:0000259" key="9">
    <source>
        <dbReference type="Pfam" id="PF04932"/>
    </source>
</evidence>
<evidence type="ECO:0000313" key="10">
    <source>
        <dbReference type="EMBL" id="MBE1507343.1"/>
    </source>
</evidence>
<feature type="transmembrane region" description="Helical" evidence="8">
    <location>
        <begin position="199"/>
        <end position="218"/>
    </location>
</feature>
<dbReference type="GO" id="GO:0016874">
    <property type="term" value="F:ligase activity"/>
    <property type="evidence" value="ECO:0007669"/>
    <property type="project" value="UniProtKB-KW"/>
</dbReference>
<feature type="transmembrane region" description="Helical" evidence="8">
    <location>
        <begin position="839"/>
        <end position="860"/>
    </location>
</feature>
<keyword evidence="2 8" id="KW-0812">Transmembrane</keyword>
<dbReference type="InterPro" id="IPR007016">
    <property type="entry name" value="O-antigen_ligase-rel_domated"/>
</dbReference>
<dbReference type="PANTHER" id="PTHR32309:SF13">
    <property type="entry name" value="FERRIC ENTEROBACTIN TRANSPORT PROTEIN FEPE"/>
    <property type="match status" value="1"/>
</dbReference>
<evidence type="ECO:0000256" key="8">
    <source>
        <dbReference type="SAM" id="Phobius"/>
    </source>
</evidence>
<feature type="transmembrane region" description="Helical" evidence="8">
    <location>
        <begin position="109"/>
        <end position="129"/>
    </location>
</feature>
<evidence type="ECO:0000256" key="1">
    <source>
        <dbReference type="ARBA" id="ARBA00004141"/>
    </source>
</evidence>
<dbReference type="Proteomes" id="UP000620262">
    <property type="component" value="Unassembled WGS sequence"/>
</dbReference>
<gene>
    <name evidence="10" type="ORF">H4W29_004588</name>
</gene>
<dbReference type="SUPFAM" id="SSF52540">
    <property type="entry name" value="P-loop containing nucleoside triphosphate hydrolases"/>
    <property type="match status" value="1"/>
</dbReference>
<evidence type="ECO:0000256" key="5">
    <source>
        <dbReference type="ARBA" id="ARBA00022989"/>
    </source>
</evidence>
<dbReference type="EMBL" id="JADBEC010000002">
    <property type="protein sequence ID" value="MBE1507343.1"/>
    <property type="molecule type" value="Genomic_DNA"/>
</dbReference>
<dbReference type="Gene3D" id="3.40.50.300">
    <property type="entry name" value="P-loop containing nucleotide triphosphate hydrolases"/>
    <property type="match status" value="1"/>
</dbReference>
<dbReference type="InterPro" id="IPR050445">
    <property type="entry name" value="Bact_polysacc_biosynth/exp"/>
</dbReference>
<evidence type="ECO:0000256" key="6">
    <source>
        <dbReference type="ARBA" id="ARBA00023136"/>
    </source>
</evidence>
<feature type="transmembrane region" description="Helical" evidence="8">
    <location>
        <begin position="54"/>
        <end position="73"/>
    </location>
</feature>
<feature type="transmembrane region" description="Helical" evidence="8">
    <location>
        <begin position="21"/>
        <end position="42"/>
    </location>
</feature>
<organism evidence="10 11">
    <name type="scientific">Rhizobium viscosum</name>
    <name type="common">Arthrobacter viscosus</name>
    <dbReference type="NCBI Taxonomy" id="1673"/>
    <lineage>
        <taxon>Bacteria</taxon>
        <taxon>Pseudomonadati</taxon>
        <taxon>Pseudomonadota</taxon>
        <taxon>Alphaproteobacteria</taxon>
        <taxon>Hyphomicrobiales</taxon>
        <taxon>Rhizobiaceae</taxon>
        <taxon>Rhizobium/Agrobacterium group</taxon>
        <taxon>Rhizobium</taxon>
    </lineage>
</organism>
<keyword evidence="3" id="KW-0547">Nucleotide-binding</keyword>
<reference evidence="10 11" key="1">
    <citation type="submission" date="2020-10" db="EMBL/GenBank/DDBJ databases">
        <title>Sequencing the genomes of 1000 actinobacteria strains.</title>
        <authorList>
            <person name="Klenk H.-P."/>
        </authorList>
    </citation>
    <scope>NUCLEOTIDE SEQUENCE [LARGE SCALE GENOMIC DNA]</scope>
    <source>
        <strain evidence="10 11">DSM 7307</strain>
    </source>
</reference>
<dbReference type="PANTHER" id="PTHR32309">
    <property type="entry name" value="TYROSINE-PROTEIN KINASE"/>
    <property type="match status" value="1"/>
</dbReference>
<keyword evidence="11" id="KW-1185">Reference proteome</keyword>
<feature type="coiled-coil region" evidence="7">
    <location>
        <begin position="786"/>
        <end position="813"/>
    </location>
</feature>
<proteinExistence type="predicted"/>
<feature type="transmembrane region" description="Helical" evidence="8">
    <location>
        <begin position="434"/>
        <end position="455"/>
    </location>
</feature>
<feature type="transmembrane region" description="Helical" evidence="8">
    <location>
        <begin position="177"/>
        <end position="194"/>
    </location>
</feature>
<dbReference type="InterPro" id="IPR027417">
    <property type="entry name" value="P-loop_NTPase"/>
</dbReference>
<keyword evidence="6 8" id="KW-0472">Membrane</keyword>
<keyword evidence="4" id="KW-0067">ATP-binding</keyword>
<feature type="transmembrane region" description="Helical" evidence="8">
    <location>
        <begin position="85"/>
        <end position="103"/>
    </location>
</feature>
<evidence type="ECO:0000313" key="11">
    <source>
        <dbReference type="Proteomes" id="UP000620262"/>
    </source>
</evidence>
<keyword evidence="10" id="KW-0436">Ligase</keyword>
<keyword evidence="7" id="KW-0175">Coiled coil</keyword>
<feature type="transmembrane region" description="Helical" evidence="8">
    <location>
        <begin position="252"/>
        <end position="274"/>
    </location>
</feature>
<keyword evidence="5 8" id="KW-1133">Transmembrane helix</keyword>
<feature type="transmembrane region" description="Helical" evidence="8">
    <location>
        <begin position="395"/>
        <end position="414"/>
    </location>
</feature>
<evidence type="ECO:0000256" key="4">
    <source>
        <dbReference type="ARBA" id="ARBA00022840"/>
    </source>
</evidence>
<name>A0ABR9IVV0_RHIVS</name>
<accession>A0ABR9IVV0</accession>
<feature type="transmembrane region" description="Helical" evidence="8">
    <location>
        <begin position="134"/>
        <end position="157"/>
    </location>
</feature>
<comment type="caution">
    <text evidence="10">The sequence shown here is derived from an EMBL/GenBank/DDBJ whole genome shotgun (WGS) entry which is preliminary data.</text>
</comment>